<evidence type="ECO:0000256" key="2">
    <source>
        <dbReference type="SAM" id="Phobius"/>
    </source>
</evidence>
<feature type="transmembrane region" description="Helical" evidence="2">
    <location>
        <begin position="30"/>
        <end position="47"/>
    </location>
</feature>
<dbReference type="RefSeq" id="WP_202995805.1">
    <property type="nucleotide sequence ID" value="NZ_JAENHO010000010.1"/>
</dbReference>
<evidence type="ECO:0008006" key="5">
    <source>
        <dbReference type="Google" id="ProtNLM"/>
    </source>
</evidence>
<feature type="region of interest" description="Disordered" evidence="1">
    <location>
        <begin position="108"/>
        <end position="221"/>
    </location>
</feature>
<comment type="caution">
    <text evidence="3">The sequence shown here is derived from an EMBL/GenBank/DDBJ whole genome shotgun (WGS) entry which is preliminary data.</text>
</comment>
<keyword evidence="2" id="KW-0812">Transmembrane</keyword>
<name>A0ABS1VXI8_9ACTN</name>
<sequence length="290" mass="29857">MIGATFWPVALFVAIEILTRVAWPSGRGWQLLRFGGITPVALVAAVVSYRHLSGLLAYYGEDPVTCVFGPLAVDGLMVISSAALLATADHARTLDSLTVPAVPPVPAPAPTLPAVPAPSTTAPQSAGNPAPTEDPAQSPEPVPATRIDAVPTPADVAPRITPDPAKIPLRPTATRPVAARTSKPKPRTPQPTASAEPLAAPATDTPVTEPEPAQMSLPMPVDPGLLAKARQVAEQHHADTGTPIKAGQLAARLRVNSELATQALAVLNLGSDNPTTNTTTVNGTPVKATR</sequence>
<feature type="region of interest" description="Disordered" evidence="1">
    <location>
        <begin position="270"/>
        <end position="290"/>
    </location>
</feature>
<gene>
    <name evidence="3" type="ORF">JKJ07_33115</name>
</gene>
<dbReference type="EMBL" id="JAENHO010000010">
    <property type="protein sequence ID" value="MBL7259167.1"/>
    <property type="molecule type" value="Genomic_DNA"/>
</dbReference>
<feature type="transmembrane region" description="Helical" evidence="2">
    <location>
        <begin position="67"/>
        <end position="86"/>
    </location>
</feature>
<evidence type="ECO:0000313" key="3">
    <source>
        <dbReference type="EMBL" id="MBL7259167.1"/>
    </source>
</evidence>
<reference evidence="3 4" key="1">
    <citation type="submission" date="2021-01" db="EMBL/GenBank/DDBJ databases">
        <title>Actinoplanes sp. nov. LDG1-01 isolated from lichen.</title>
        <authorList>
            <person name="Saeng-In P."/>
            <person name="Phongsopitanun W."/>
            <person name="Kanchanasin P."/>
            <person name="Yuki M."/>
            <person name="Kudo T."/>
            <person name="Ohkuma M."/>
            <person name="Tanasupawat S."/>
        </authorList>
    </citation>
    <scope>NUCLEOTIDE SEQUENCE [LARGE SCALE GENOMIC DNA]</scope>
    <source>
        <strain evidence="3 4">LDG1-01</strain>
    </source>
</reference>
<proteinExistence type="predicted"/>
<keyword evidence="2" id="KW-1133">Transmembrane helix</keyword>
<evidence type="ECO:0000313" key="4">
    <source>
        <dbReference type="Proteomes" id="UP000598996"/>
    </source>
</evidence>
<evidence type="ECO:0000256" key="1">
    <source>
        <dbReference type="SAM" id="MobiDB-lite"/>
    </source>
</evidence>
<dbReference type="Proteomes" id="UP000598996">
    <property type="component" value="Unassembled WGS sequence"/>
</dbReference>
<organism evidence="3 4">
    <name type="scientific">Paractinoplanes lichenicola</name>
    <dbReference type="NCBI Taxonomy" id="2802976"/>
    <lineage>
        <taxon>Bacteria</taxon>
        <taxon>Bacillati</taxon>
        <taxon>Actinomycetota</taxon>
        <taxon>Actinomycetes</taxon>
        <taxon>Micromonosporales</taxon>
        <taxon>Micromonosporaceae</taxon>
        <taxon>Paractinoplanes</taxon>
    </lineage>
</organism>
<accession>A0ABS1VXI8</accession>
<keyword evidence="4" id="KW-1185">Reference proteome</keyword>
<protein>
    <recommendedName>
        <fullName evidence="5">DUF2637 domain-containing protein</fullName>
    </recommendedName>
</protein>
<feature type="compositionally biased region" description="Low complexity" evidence="1">
    <location>
        <begin position="273"/>
        <end position="290"/>
    </location>
</feature>
<keyword evidence="2" id="KW-0472">Membrane</keyword>
<feature type="transmembrane region" description="Helical" evidence="2">
    <location>
        <begin position="6"/>
        <end position="23"/>
    </location>
</feature>